<evidence type="ECO:0000256" key="1">
    <source>
        <dbReference type="SAM" id="MobiDB-lite"/>
    </source>
</evidence>
<dbReference type="AlphaFoldDB" id="A0A6J3MC16"/>
<protein>
    <submittedName>
        <fullName evidence="3">HAD-like protein</fullName>
    </submittedName>
</protein>
<organism evidence="3">
    <name type="scientific">Dissoconium aciculare CBS 342.82</name>
    <dbReference type="NCBI Taxonomy" id="1314786"/>
    <lineage>
        <taxon>Eukaryota</taxon>
        <taxon>Fungi</taxon>
        <taxon>Dikarya</taxon>
        <taxon>Ascomycota</taxon>
        <taxon>Pezizomycotina</taxon>
        <taxon>Dothideomycetes</taxon>
        <taxon>Dothideomycetidae</taxon>
        <taxon>Mycosphaerellales</taxon>
        <taxon>Dissoconiaceae</taxon>
        <taxon>Dissoconium</taxon>
    </lineage>
</organism>
<dbReference type="InterPro" id="IPR023214">
    <property type="entry name" value="HAD_sf"/>
</dbReference>
<evidence type="ECO:0000313" key="3">
    <source>
        <dbReference type="RefSeq" id="XP_033462464.1"/>
    </source>
</evidence>
<dbReference type="SUPFAM" id="SSF56784">
    <property type="entry name" value="HAD-like"/>
    <property type="match status" value="1"/>
</dbReference>
<keyword evidence="2" id="KW-1185">Reference proteome</keyword>
<proteinExistence type="predicted"/>
<dbReference type="InterPro" id="IPR036412">
    <property type="entry name" value="HAD-like_sf"/>
</dbReference>
<sequence length="243" mass="26576">MTTNHARRFAPLARASASHETQGNGGDVLRGVIFDMDGTLCEPQNYMFGQMRSALGIDKGTDILDHVYSLPEPQQTEGMDKIRAIEREAMSLQKPQPGLDELMSFLDSKAILKAICTRNFDAPVNHLLTTHIPSPIKQFSPVITREFRPPKPSPAGLLHIAHSWGIISSADVPETAPEQRPLPLIMVGDSVDDMAAGRDAGAVTVLLRSEANGHLVDDHRTDVVVDRLDDMISLLENGLTAKR</sequence>
<reference evidence="3" key="1">
    <citation type="submission" date="2020-01" db="EMBL/GenBank/DDBJ databases">
        <authorList>
            <consortium name="DOE Joint Genome Institute"/>
            <person name="Haridas S."/>
            <person name="Albert R."/>
            <person name="Binder M."/>
            <person name="Bloem J."/>
            <person name="Labutti K."/>
            <person name="Salamov A."/>
            <person name="Andreopoulos B."/>
            <person name="Baker S.E."/>
            <person name="Barry K."/>
            <person name="Bills G."/>
            <person name="Bluhm B.H."/>
            <person name="Cannon C."/>
            <person name="Castanera R."/>
            <person name="Culley D.E."/>
            <person name="Daum C."/>
            <person name="Ezra D."/>
            <person name="Gonzalez J.B."/>
            <person name="Henrissat B."/>
            <person name="Kuo A."/>
            <person name="Liang C."/>
            <person name="Lipzen A."/>
            <person name="Lutzoni F."/>
            <person name="Magnuson J."/>
            <person name="Mondo S."/>
            <person name="Nolan M."/>
            <person name="Ohm R."/>
            <person name="Pangilinan J."/>
            <person name="Park H.-J."/>
            <person name="Ramirez L."/>
            <person name="Alfaro M."/>
            <person name="Sun H."/>
            <person name="Tritt A."/>
            <person name="Yoshinaga Y."/>
            <person name="Zwiers L.-H."/>
            <person name="Turgeon B.G."/>
            <person name="Goodwin S.B."/>
            <person name="Spatafora J.W."/>
            <person name="Crous P.W."/>
            <person name="Grigoriev I.V."/>
        </authorList>
    </citation>
    <scope>NUCLEOTIDE SEQUENCE</scope>
    <source>
        <strain evidence="3">CBS 342.82</strain>
    </source>
</reference>
<reference evidence="3" key="2">
    <citation type="submission" date="2020-04" db="EMBL/GenBank/DDBJ databases">
        <authorList>
            <consortium name="NCBI Genome Project"/>
        </authorList>
    </citation>
    <scope>NUCLEOTIDE SEQUENCE</scope>
    <source>
        <strain evidence="3">CBS 342.82</strain>
    </source>
</reference>
<dbReference type="SFLD" id="SFLDG01129">
    <property type="entry name" value="C1.5:_HAD__Beta-PGM__Phosphata"/>
    <property type="match status" value="1"/>
</dbReference>
<gene>
    <name evidence="3" type="ORF">K489DRAFT_387398</name>
</gene>
<dbReference type="PANTHER" id="PTHR43885:SF1">
    <property type="entry name" value="SUPERFAMILY HYDROLASE, PUTATIVE (AFU_ORTHOLOGUE AFUA_4G13290)-RELATED"/>
    <property type="match status" value="1"/>
</dbReference>
<dbReference type="Gene3D" id="3.40.50.1000">
    <property type="entry name" value="HAD superfamily/HAD-like"/>
    <property type="match status" value="1"/>
</dbReference>
<feature type="region of interest" description="Disordered" evidence="1">
    <location>
        <begin position="1"/>
        <end position="23"/>
    </location>
</feature>
<name>A0A6J3MC16_9PEZI</name>
<dbReference type="SFLD" id="SFLDS00003">
    <property type="entry name" value="Haloacid_Dehalogenase"/>
    <property type="match status" value="1"/>
</dbReference>
<dbReference type="PANTHER" id="PTHR43885">
    <property type="entry name" value="HALOACID DEHALOGENASE-LIKE HYDROLASE"/>
    <property type="match status" value="1"/>
</dbReference>
<evidence type="ECO:0000313" key="2">
    <source>
        <dbReference type="Proteomes" id="UP000504637"/>
    </source>
</evidence>
<dbReference type="OrthoDB" id="426235at2759"/>
<accession>A0A6J3MC16</accession>
<reference evidence="3" key="3">
    <citation type="submission" date="2025-08" db="UniProtKB">
        <authorList>
            <consortium name="RefSeq"/>
        </authorList>
    </citation>
    <scope>IDENTIFICATION</scope>
    <source>
        <strain evidence="3">CBS 342.82</strain>
    </source>
</reference>
<dbReference type="Proteomes" id="UP000504637">
    <property type="component" value="Unplaced"/>
</dbReference>
<dbReference type="Gene3D" id="1.10.260.80">
    <property type="match status" value="1"/>
</dbReference>
<dbReference type="Pfam" id="PF00702">
    <property type="entry name" value="Hydrolase"/>
    <property type="match status" value="1"/>
</dbReference>
<dbReference type="RefSeq" id="XP_033462464.1">
    <property type="nucleotide sequence ID" value="XM_033606320.1"/>
</dbReference>
<dbReference type="GeneID" id="54364120"/>